<accession>A0A1F6GYX3</accession>
<dbReference type="Proteomes" id="UP000177583">
    <property type="component" value="Unassembled WGS sequence"/>
</dbReference>
<evidence type="ECO:0000313" key="1">
    <source>
        <dbReference type="EMBL" id="OGH03357.1"/>
    </source>
</evidence>
<gene>
    <name evidence="1" type="ORF">A2557_02415</name>
</gene>
<organism evidence="1 2">
    <name type="scientific">Candidatus Lambdaproteobacteria bacterium RIFOXYD2_FULL_56_26</name>
    <dbReference type="NCBI Taxonomy" id="1817773"/>
    <lineage>
        <taxon>Bacteria</taxon>
        <taxon>Pseudomonadati</taxon>
        <taxon>Pseudomonadota</taxon>
        <taxon>Candidatus Lambdaproteobacteria</taxon>
    </lineage>
</organism>
<protein>
    <submittedName>
        <fullName evidence="1">Uncharacterized protein</fullName>
    </submittedName>
</protein>
<comment type="caution">
    <text evidence="1">The sequence shown here is derived from an EMBL/GenBank/DDBJ whole genome shotgun (WGS) entry which is preliminary data.</text>
</comment>
<name>A0A1F6GYX3_9PROT</name>
<proteinExistence type="predicted"/>
<dbReference type="EMBL" id="MFNF01000017">
    <property type="protein sequence ID" value="OGH03357.1"/>
    <property type="molecule type" value="Genomic_DNA"/>
</dbReference>
<sequence>MRIISSDGEMITATAIKLEIPDYIKIEKGVVSKSWVDPKGSILLKAETVKHFANMAKTAGSWQDIAPIPFINFDISPAGEEPFVVTLKNVRVMFKLPDLNKLNGGAVEFELPILPGDVLVNGVSVVRPPIKGGI</sequence>
<reference evidence="1 2" key="1">
    <citation type="journal article" date="2016" name="Nat. Commun.">
        <title>Thousands of microbial genomes shed light on interconnected biogeochemical processes in an aquifer system.</title>
        <authorList>
            <person name="Anantharaman K."/>
            <person name="Brown C.T."/>
            <person name="Hug L.A."/>
            <person name="Sharon I."/>
            <person name="Castelle C.J."/>
            <person name="Probst A.J."/>
            <person name="Thomas B.C."/>
            <person name="Singh A."/>
            <person name="Wilkins M.J."/>
            <person name="Karaoz U."/>
            <person name="Brodie E.L."/>
            <person name="Williams K.H."/>
            <person name="Hubbard S.S."/>
            <person name="Banfield J.F."/>
        </authorList>
    </citation>
    <scope>NUCLEOTIDE SEQUENCE [LARGE SCALE GENOMIC DNA]</scope>
</reference>
<dbReference type="AlphaFoldDB" id="A0A1F6GYX3"/>
<evidence type="ECO:0000313" key="2">
    <source>
        <dbReference type="Proteomes" id="UP000177583"/>
    </source>
</evidence>